<accession>A0A834KW01</accession>
<feature type="compositionally biased region" description="Basic and acidic residues" evidence="1">
    <location>
        <begin position="1"/>
        <end position="24"/>
    </location>
</feature>
<dbReference type="EMBL" id="JACSEA010000001">
    <property type="protein sequence ID" value="KAF7411181.1"/>
    <property type="molecule type" value="Genomic_DNA"/>
</dbReference>
<proteinExistence type="predicted"/>
<feature type="region of interest" description="Disordered" evidence="1">
    <location>
        <begin position="1"/>
        <end position="64"/>
    </location>
</feature>
<dbReference type="AlphaFoldDB" id="A0A834KW01"/>
<reference evidence="2" key="1">
    <citation type="journal article" date="2020" name="G3 (Bethesda)">
        <title>High-Quality Assemblies for Three Invasive Social Wasps from the &lt;i&gt;Vespula&lt;/i&gt; Genus.</title>
        <authorList>
            <person name="Harrop T.W.R."/>
            <person name="Guhlin J."/>
            <person name="McLaughlin G.M."/>
            <person name="Permina E."/>
            <person name="Stockwell P."/>
            <person name="Gilligan J."/>
            <person name="Le Lec M.F."/>
            <person name="Gruber M.A.M."/>
            <person name="Quinn O."/>
            <person name="Lovegrove M."/>
            <person name="Duncan E.J."/>
            <person name="Remnant E.J."/>
            <person name="Van Eeckhoven J."/>
            <person name="Graham B."/>
            <person name="Knapp R.A."/>
            <person name="Langford K.W."/>
            <person name="Kronenberg Z."/>
            <person name="Press M.O."/>
            <person name="Eacker S.M."/>
            <person name="Wilson-Rankin E.E."/>
            <person name="Purcell J."/>
            <person name="Lester P.J."/>
            <person name="Dearden P.K."/>
        </authorList>
    </citation>
    <scope>NUCLEOTIDE SEQUENCE</scope>
    <source>
        <strain evidence="2">Marl-1</strain>
    </source>
</reference>
<protein>
    <submittedName>
        <fullName evidence="2">Uncharacterized protein</fullName>
    </submittedName>
</protein>
<name>A0A834KW01_VESVU</name>
<evidence type="ECO:0000313" key="3">
    <source>
        <dbReference type="Proteomes" id="UP000614350"/>
    </source>
</evidence>
<evidence type="ECO:0000256" key="1">
    <source>
        <dbReference type="SAM" id="MobiDB-lite"/>
    </source>
</evidence>
<sequence>MSLHPVDKDDLSSMRPLTDYKLREEEEVEKEEEDDADADDDDDHDDDDDDDEDKVQRLTGRRVPLSMRRAKKGFWIITPTHGRQFNLIATARKINHLATREMYLLRVARSEIDFLDCSEGRCRLNAAGNHKPNDEAI</sequence>
<evidence type="ECO:0000313" key="2">
    <source>
        <dbReference type="EMBL" id="KAF7411181.1"/>
    </source>
</evidence>
<keyword evidence="3" id="KW-1185">Reference proteome</keyword>
<feature type="compositionally biased region" description="Acidic residues" evidence="1">
    <location>
        <begin position="25"/>
        <end position="53"/>
    </location>
</feature>
<dbReference type="Proteomes" id="UP000614350">
    <property type="component" value="Unassembled WGS sequence"/>
</dbReference>
<organism evidence="2 3">
    <name type="scientific">Vespula vulgaris</name>
    <name type="common">Yellow jacket</name>
    <name type="synonym">Wasp</name>
    <dbReference type="NCBI Taxonomy" id="7454"/>
    <lineage>
        <taxon>Eukaryota</taxon>
        <taxon>Metazoa</taxon>
        <taxon>Ecdysozoa</taxon>
        <taxon>Arthropoda</taxon>
        <taxon>Hexapoda</taxon>
        <taxon>Insecta</taxon>
        <taxon>Pterygota</taxon>
        <taxon>Neoptera</taxon>
        <taxon>Endopterygota</taxon>
        <taxon>Hymenoptera</taxon>
        <taxon>Apocrita</taxon>
        <taxon>Aculeata</taxon>
        <taxon>Vespoidea</taxon>
        <taxon>Vespidae</taxon>
        <taxon>Vespinae</taxon>
        <taxon>Vespula</taxon>
    </lineage>
</organism>
<gene>
    <name evidence="2" type="ORF">HZH66_000077</name>
</gene>
<comment type="caution">
    <text evidence="2">The sequence shown here is derived from an EMBL/GenBank/DDBJ whole genome shotgun (WGS) entry which is preliminary data.</text>
</comment>